<dbReference type="AlphaFoldDB" id="A0AA35Q4F5"/>
<dbReference type="Proteomes" id="UP001160390">
    <property type="component" value="Unassembled WGS sequence"/>
</dbReference>
<accession>A0AA35Q4F5</accession>
<keyword evidence="3 5" id="KW-1133">Transmembrane helix</keyword>
<dbReference type="Pfam" id="PF04172">
    <property type="entry name" value="LrgB"/>
    <property type="match status" value="1"/>
</dbReference>
<feature type="transmembrane region" description="Helical" evidence="5">
    <location>
        <begin position="133"/>
        <end position="159"/>
    </location>
</feature>
<dbReference type="PANTHER" id="PTHR30249:SF0">
    <property type="entry name" value="PLASTIDAL GLYCOLATE_GLYCERATE TRANSLOCATOR 1, CHLOROPLASTIC"/>
    <property type="match status" value="1"/>
</dbReference>
<keyword evidence="2 5" id="KW-0812">Transmembrane</keyword>
<feature type="transmembrane region" description="Helical" evidence="5">
    <location>
        <begin position="310"/>
        <end position="329"/>
    </location>
</feature>
<evidence type="ECO:0000256" key="5">
    <source>
        <dbReference type="SAM" id="Phobius"/>
    </source>
</evidence>
<evidence type="ECO:0008006" key="8">
    <source>
        <dbReference type="Google" id="ProtNLM"/>
    </source>
</evidence>
<name>A0AA35Q4F5_9HYPO</name>
<feature type="transmembrane region" description="Helical" evidence="5">
    <location>
        <begin position="63"/>
        <end position="86"/>
    </location>
</feature>
<proteinExistence type="predicted"/>
<feature type="transmembrane region" description="Helical" evidence="5">
    <location>
        <begin position="107"/>
        <end position="127"/>
    </location>
</feature>
<gene>
    <name evidence="6" type="ORF">CCHLO57077_00000670</name>
</gene>
<dbReference type="InterPro" id="IPR007300">
    <property type="entry name" value="CidB/LrgB"/>
</dbReference>
<protein>
    <recommendedName>
        <fullName evidence="8">Plastidal glycolate/glycerate translocator 1</fullName>
    </recommendedName>
</protein>
<feature type="transmembrane region" description="Helical" evidence="5">
    <location>
        <begin position="262"/>
        <end position="280"/>
    </location>
</feature>
<evidence type="ECO:0000313" key="7">
    <source>
        <dbReference type="Proteomes" id="UP001160390"/>
    </source>
</evidence>
<comment type="subcellular location">
    <subcellularLocation>
        <location evidence="1">Membrane</location>
        <topology evidence="1">Multi-pass membrane protein</topology>
    </subcellularLocation>
</comment>
<keyword evidence="7" id="KW-1185">Reference proteome</keyword>
<dbReference type="GO" id="GO:0016020">
    <property type="term" value="C:membrane"/>
    <property type="evidence" value="ECO:0007669"/>
    <property type="project" value="UniProtKB-SubCell"/>
</dbReference>
<evidence type="ECO:0000256" key="4">
    <source>
        <dbReference type="ARBA" id="ARBA00023136"/>
    </source>
</evidence>
<evidence type="ECO:0000256" key="3">
    <source>
        <dbReference type="ARBA" id="ARBA00022989"/>
    </source>
</evidence>
<reference evidence="6" key="1">
    <citation type="submission" date="2023-01" db="EMBL/GenBank/DDBJ databases">
        <authorList>
            <person name="Piombo E."/>
        </authorList>
    </citation>
    <scope>NUCLEOTIDE SEQUENCE</scope>
</reference>
<evidence type="ECO:0000256" key="2">
    <source>
        <dbReference type="ARBA" id="ARBA00022692"/>
    </source>
</evidence>
<dbReference type="EMBL" id="CABFNP030001245">
    <property type="protein sequence ID" value="CAI6093586.1"/>
    <property type="molecule type" value="Genomic_DNA"/>
</dbReference>
<evidence type="ECO:0000256" key="1">
    <source>
        <dbReference type="ARBA" id="ARBA00004141"/>
    </source>
</evidence>
<evidence type="ECO:0000313" key="6">
    <source>
        <dbReference type="EMBL" id="CAI6093586.1"/>
    </source>
</evidence>
<sequence>MVYRRARKLIVEAVKDALQTIKVVGTSSARHLRSFWLYVPIGIMSMLAVCFGMRIFFSTVGISFPPSVACMIIFFILLLCSEALLGTRPTNAVVGLIKVPGDWALKWINNFFAPAFIMPPTSPPIAISEVMKIIAVFLIGWVVMMTFAANLIQGLRWILHYFQRAPAMRREEDIEEPEEVSTVQDFRPNHITGLKHMPMALIIPPTIRSISSISLGGLARKTTQADNAEENSHTAIASPMPSTDPLPLPRAYIWAISITRNLNFTIWSAVFIFIGVPVFYTKGYAMPVHLSLCVLAYLVAMRVPPRYRQYLHPVIVSALITVLGIWALAASRGDSLQAGLHQFKPGVDYLYLYLWGNPGTFSRPGAGDILSTALDASIIALSLPMYQYRRKLRQHFLLIIIPNALMSVGSLFAYPSVCFAIGIGPQRSLAMASRSITLALALPATQNLGGDVNTVASVGVMSGILGVLVGQRLLSWLRIREDDYVTRGITLGSNSAAVVTARLLQTDPRPAALSSLSMSIFGTTTVLLTLIPPITQVIRLLV</sequence>
<feature type="transmembrane region" description="Helical" evidence="5">
    <location>
        <begin position="396"/>
        <end position="423"/>
    </location>
</feature>
<organism evidence="6 7">
    <name type="scientific">Clonostachys chloroleuca</name>
    <dbReference type="NCBI Taxonomy" id="1926264"/>
    <lineage>
        <taxon>Eukaryota</taxon>
        <taxon>Fungi</taxon>
        <taxon>Dikarya</taxon>
        <taxon>Ascomycota</taxon>
        <taxon>Pezizomycotina</taxon>
        <taxon>Sordariomycetes</taxon>
        <taxon>Hypocreomycetidae</taxon>
        <taxon>Hypocreales</taxon>
        <taxon>Bionectriaceae</taxon>
        <taxon>Clonostachys</taxon>
    </lineage>
</organism>
<feature type="transmembrane region" description="Helical" evidence="5">
    <location>
        <begin position="511"/>
        <end position="531"/>
    </location>
</feature>
<comment type="caution">
    <text evidence="6">The sequence shown here is derived from an EMBL/GenBank/DDBJ whole genome shotgun (WGS) entry which is preliminary data.</text>
</comment>
<feature type="transmembrane region" description="Helical" evidence="5">
    <location>
        <begin position="35"/>
        <end position="57"/>
    </location>
</feature>
<feature type="transmembrane region" description="Helical" evidence="5">
    <location>
        <begin position="452"/>
        <end position="470"/>
    </location>
</feature>
<keyword evidence="4 5" id="KW-0472">Membrane</keyword>
<dbReference type="PANTHER" id="PTHR30249">
    <property type="entry name" value="PUTATIVE SEROTONIN TRANSPORTER"/>
    <property type="match status" value="1"/>
</dbReference>